<evidence type="ECO:0000256" key="3">
    <source>
        <dbReference type="ARBA" id="ARBA00022989"/>
    </source>
</evidence>
<dbReference type="RefSeq" id="WP_377413057.1">
    <property type="nucleotide sequence ID" value="NZ_JBHSRS010000017.1"/>
</dbReference>
<sequence length="243" mass="26956">MGLFSGKSGKQPKGNRSEDIRLQPNTPVSAYEDGANKFAEIWGSSMVNSGRLFVISVVSLLLAITAVGAVMVLTPLKEVTPYVIEVNPGSGMVNKPIEVQKITPNIAVVKAELARWAEAVYTIDPLRTNDLFKYANVRSRGKAIAQFSEFRAREQVFARLQREAGLVREVKVSSVDASQTGMAFIFLKTLERTGNQSVEDSKVKRYRLTLHYQLDSPREETALLANPLGLYVNFFNEAEERAN</sequence>
<dbReference type="CDD" id="cd16425">
    <property type="entry name" value="TrbF"/>
    <property type="match status" value="1"/>
</dbReference>
<evidence type="ECO:0000256" key="6">
    <source>
        <dbReference type="SAM" id="Phobius"/>
    </source>
</evidence>
<feature type="transmembrane region" description="Helical" evidence="6">
    <location>
        <begin position="52"/>
        <end position="73"/>
    </location>
</feature>
<dbReference type="InterPro" id="IPR035658">
    <property type="entry name" value="TrbF"/>
</dbReference>
<evidence type="ECO:0000256" key="2">
    <source>
        <dbReference type="ARBA" id="ARBA00022692"/>
    </source>
</evidence>
<evidence type="ECO:0000313" key="8">
    <source>
        <dbReference type="EMBL" id="MFC6281222.1"/>
    </source>
</evidence>
<feature type="domain" description="Bacterial virulence protein VirB8" evidence="7">
    <location>
        <begin position="34"/>
        <end position="240"/>
    </location>
</feature>
<dbReference type="Proteomes" id="UP001596270">
    <property type="component" value="Unassembled WGS sequence"/>
</dbReference>
<reference evidence="9" key="1">
    <citation type="journal article" date="2019" name="Int. J. Syst. Evol. Microbiol.">
        <title>The Global Catalogue of Microorganisms (GCM) 10K type strain sequencing project: providing services to taxonomists for standard genome sequencing and annotation.</title>
        <authorList>
            <consortium name="The Broad Institute Genomics Platform"/>
            <consortium name="The Broad Institute Genome Sequencing Center for Infectious Disease"/>
            <person name="Wu L."/>
            <person name="Ma J."/>
        </authorList>
    </citation>
    <scope>NUCLEOTIDE SEQUENCE [LARGE SCALE GENOMIC DNA]</scope>
    <source>
        <strain evidence="9">CCUG 39402</strain>
    </source>
</reference>
<keyword evidence="4 6" id="KW-0472">Membrane</keyword>
<proteinExistence type="predicted"/>
<name>A0ABW1TWT6_9BURK</name>
<comment type="caution">
    <text evidence="8">The sequence shown here is derived from an EMBL/GenBank/DDBJ whole genome shotgun (WGS) entry which is preliminary data.</text>
</comment>
<dbReference type="InterPro" id="IPR032710">
    <property type="entry name" value="NTF2-like_dom_sf"/>
</dbReference>
<evidence type="ECO:0000259" key="7">
    <source>
        <dbReference type="Pfam" id="PF04335"/>
    </source>
</evidence>
<dbReference type="SUPFAM" id="SSF54427">
    <property type="entry name" value="NTF2-like"/>
    <property type="match status" value="1"/>
</dbReference>
<keyword evidence="2 6" id="KW-0812">Transmembrane</keyword>
<evidence type="ECO:0000313" key="9">
    <source>
        <dbReference type="Proteomes" id="UP001596270"/>
    </source>
</evidence>
<dbReference type="Pfam" id="PF04335">
    <property type="entry name" value="VirB8"/>
    <property type="match status" value="1"/>
</dbReference>
<evidence type="ECO:0000256" key="1">
    <source>
        <dbReference type="ARBA" id="ARBA00004167"/>
    </source>
</evidence>
<keyword evidence="3 6" id="KW-1133">Transmembrane helix</keyword>
<dbReference type="InterPro" id="IPR007430">
    <property type="entry name" value="VirB8"/>
</dbReference>
<gene>
    <name evidence="8" type="ORF">ACFQND_08275</name>
</gene>
<dbReference type="Gene3D" id="3.10.450.230">
    <property type="entry name" value="VirB8 protein"/>
    <property type="match status" value="1"/>
</dbReference>
<organism evidence="8 9">
    <name type="scientific">Polaromonas aquatica</name>
    <dbReference type="NCBI Taxonomy" id="332657"/>
    <lineage>
        <taxon>Bacteria</taxon>
        <taxon>Pseudomonadati</taxon>
        <taxon>Pseudomonadota</taxon>
        <taxon>Betaproteobacteria</taxon>
        <taxon>Burkholderiales</taxon>
        <taxon>Comamonadaceae</taxon>
        <taxon>Polaromonas</taxon>
    </lineage>
</organism>
<dbReference type="EMBL" id="JBHSRS010000017">
    <property type="protein sequence ID" value="MFC6281222.1"/>
    <property type="molecule type" value="Genomic_DNA"/>
</dbReference>
<feature type="region of interest" description="Disordered" evidence="5">
    <location>
        <begin position="1"/>
        <end position="28"/>
    </location>
</feature>
<comment type="subcellular location">
    <subcellularLocation>
        <location evidence="1">Membrane</location>
        <topology evidence="1">Single-pass membrane protein</topology>
    </subcellularLocation>
</comment>
<evidence type="ECO:0000256" key="4">
    <source>
        <dbReference type="ARBA" id="ARBA00023136"/>
    </source>
</evidence>
<evidence type="ECO:0000256" key="5">
    <source>
        <dbReference type="SAM" id="MobiDB-lite"/>
    </source>
</evidence>
<keyword evidence="9" id="KW-1185">Reference proteome</keyword>
<accession>A0ABW1TWT6</accession>
<protein>
    <submittedName>
        <fullName evidence="8">Type IV secretion system protein</fullName>
    </submittedName>
</protein>